<dbReference type="PANTHER" id="PTHR32114">
    <property type="entry name" value="ABC TRANSPORTER ABCH.3"/>
    <property type="match status" value="1"/>
</dbReference>
<dbReference type="Proteomes" id="UP000053354">
    <property type="component" value="Chromosome"/>
</dbReference>
<protein>
    <recommendedName>
        <fullName evidence="3">Nuclease SbcCD subunit C</fullName>
    </recommendedName>
</protein>
<evidence type="ECO:0000256" key="3">
    <source>
        <dbReference type="ARBA" id="ARBA00013368"/>
    </source>
</evidence>
<dbReference type="InterPro" id="IPR027417">
    <property type="entry name" value="P-loop_NTPase"/>
</dbReference>
<dbReference type="InterPro" id="IPR038729">
    <property type="entry name" value="Rad50/SbcC_AAA"/>
</dbReference>
<dbReference type="GO" id="GO:0016887">
    <property type="term" value="F:ATP hydrolysis activity"/>
    <property type="evidence" value="ECO:0007669"/>
    <property type="project" value="InterPro"/>
</dbReference>
<sequence length="1030" mass="118792">MRPLKLKMTAFGPYKNTEEIDFADLQGNQLFVISGSTGSGKTTIFDGICFALYGAASGSDRSESRILRSDFADDKTHTAVEMEFEIHGKKYRVLRQMSHVKKGNKSPTGERYEFFELTAEGEKPAVERQIVSEINRRIEEIVGLTQNQFSQIVMLPQGEFRKLLTSETDNKEEILRKIFKTEPYKLISERLKQKKDEAEKSVVREQQNLSIYIQRISDSLPSRDSELFEVLSREHRNINQVLKGLETEIFYYKEKINEDDEKYEKAYQLHKDKLNAYHEAKKWNDRFSELHTKQKQLQQLEQRQSEYAEKEKALQAAERASYIASIETTFDELRKDEIEKSNELERAILQQEKAEQAKISAEKMFQAQEQLQDDREQLSEKLVYLKKLLPVIQELSDKENNVINLKKTVNYSETQFKKTEKALGIQKNEKQQLDENIAVLQDVLDSSEETQQKLSIATEKHRVLCDYVLVEQQVQQQRAIEKENKVKFEEMATSYHQLEAQWFANQAYVLAGQLHDGKACPVCGSIEHPGADLTNIENVVTKEQVESTKFSFDRVDGEFRNASAKLRTLQEQLENKTSELAKHELQVNRAEEDVTLFEQTKKQLIEKVRQQQAHKLELRKWQEQLTSCVKKVEEVEKSKEEASKQLQQHSSAFQTAKAVFENELAAVPEELRELAVLQEQLQQASAQKKKLEQNWKNAQEQFQQSKEQSIRAGVSVQHAQDTAKEIEQKRKKAQLQFTAALAQSSFDSEQAYQQAKMTEAVFVSLKKEMIEFNQMRHTLTQQVYELEEILREQSVKDLSQSEEELAKLKAIYETAFSERTRSHDYEKIGNKLSQSIQGVVESALEAEEKFNQIADLHNMIRGQNELKISFERYLQIEYLEQIILSANERLKNLSNGQFYLIRSDRQESRGKQSGLGLDVYDAYTGQTRDVKTMSGGEKFNASLCLALGMADVIQSFQGNVSIDTMFIDEGFGSLDEESLNKSIETLIDLQKSGRMIGVISHVQELKAAIPAILQVEKSKEGYSRTKFLIK</sequence>
<feature type="coiled-coil region" evidence="4">
    <location>
        <begin position="188"/>
        <end position="248"/>
    </location>
</feature>
<keyword evidence="7" id="KW-1185">Reference proteome</keyword>
<evidence type="ECO:0000256" key="4">
    <source>
        <dbReference type="SAM" id="Coils"/>
    </source>
</evidence>
<evidence type="ECO:0000256" key="1">
    <source>
        <dbReference type="ARBA" id="ARBA00006930"/>
    </source>
</evidence>
<dbReference type="Pfam" id="PF13558">
    <property type="entry name" value="SbcC_Walker_B"/>
    <property type="match status" value="1"/>
</dbReference>
<feature type="domain" description="Rad50/SbcC-type AAA" evidence="5">
    <location>
        <begin position="5"/>
        <end position="216"/>
    </location>
</feature>
<feature type="coiled-coil region" evidence="4">
    <location>
        <begin position="559"/>
        <end position="743"/>
    </location>
</feature>
<gene>
    <name evidence="6" type="ORF">I858_005930</name>
</gene>
<evidence type="ECO:0000259" key="5">
    <source>
        <dbReference type="Pfam" id="PF13476"/>
    </source>
</evidence>
<dbReference type="Pfam" id="PF13476">
    <property type="entry name" value="AAA_23"/>
    <property type="match status" value="1"/>
</dbReference>
<keyword evidence="6" id="KW-0540">Nuclease</keyword>
<dbReference type="GO" id="GO:0004527">
    <property type="term" value="F:exonuclease activity"/>
    <property type="evidence" value="ECO:0007669"/>
    <property type="project" value="UniProtKB-KW"/>
</dbReference>
<dbReference type="OrthoDB" id="9795626at2"/>
<dbReference type="AlphaFoldDB" id="A0A1B1S036"/>
<dbReference type="STRING" id="1302659.I858_005930"/>
<dbReference type="PANTHER" id="PTHR32114:SF2">
    <property type="entry name" value="ABC TRANSPORTER ABCH.3"/>
    <property type="match status" value="1"/>
</dbReference>
<dbReference type="EMBL" id="CP016540">
    <property type="protein sequence ID" value="ANU26561.1"/>
    <property type="molecule type" value="Genomic_DNA"/>
</dbReference>
<dbReference type="Gene3D" id="3.40.50.300">
    <property type="entry name" value="P-loop containing nucleotide triphosphate hydrolases"/>
    <property type="match status" value="2"/>
</dbReference>
<keyword evidence="6" id="KW-0378">Hydrolase</keyword>
<comment type="subunit">
    <text evidence="2">Heterodimer of SbcC and SbcD.</text>
</comment>
<keyword evidence="6" id="KW-0269">Exonuclease</keyword>
<name>A0A1B1S036_9BACL</name>
<dbReference type="KEGG" id="pll:I858_005930"/>
<reference evidence="6" key="1">
    <citation type="submission" date="2016-10" db="EMBL/GenBank/DDBJ databases">
        <authorList>
            <person name="See-Too W.S."/>
        </authorList>
    </citation>
    <scope>NUCLEOTIDE SEQUENCE</scope>
    <source>
        <strain evidence="6">L10.15</strain>
    </source>
</reference>
<evidence type="ECO:0000256" key="2">
    <source>
        <dbReference type="ARBA" id="ARBA00011322"/>
    </source>
</evidence>
<dbReference type="SUPFAM" id="SSF52540">
    <property type="entry name" value="P-loop containing nucleoside triphosphate hydrolases"/>
    <property type="match status" value="1"/>
</dbReference>
<organism evidence="6 7">
    <name type="scientific">Planococcus versutus</name>
    <dbReference type="NCBI Taxonomy" id="1302659"/>
    <lineage>
        <taxon>Bacteria</taxon>
        <taxon>Bacillati</taxon>
        <taxon>Bacillota</taxon>
        <taxon>Bacilli</taxon>
        <taxon>Bacillales</taxon>
        <taxon>Caryophanaceae</taxon>
        <taxon>Planococcus</taxon>
    </lineage>
</organism>
<feature type="coiled-coil region" evidence="4">
    <location>
        <begin position="416"/>
        <end position="450"/>
    </location>
</feature>
<feature type="coiled-coil region" evidence="4">
    <location>
        <begin position="791"/>
        <end position="818"/>
    </location>
</feature>
<feature type="coiled-coil region" evidence="4">
    <location>
        <begin position="290"/>
        <end position="388"/>
    </location>
</feature>
<comment type="similarity">
    <text evidence="1">Belongs to the SMC family. SbcC subfamily.</text>
</comment>
<dbReference type="RefSeq" id="WP_049694018.1">
    <property type="nucleotide sequence ID" value="NZ_CP016540.2"/>
</dbReference>
<proteinExistence type="inferred from homology"/>
<evidence type="ECO:0000313" key="6">
    <source>
        <dbReference type="EMBL" id="ANU26561.1"/>
    </source>
</evidence>
<accession>A0A1B1S036</accession>
<evidence type="ECO:0000313" key="7">
    <source>
        <dbReference type="Proteomes" id="UP000053354"/>
    </source>
</evidence>
<keyword evidence="4" id="KW-0175">Coiled coil</keyword>
<dbReference type="GO" id="GO:0006302">
    <property type="term" value="P:double-strand break repair"/>
    <property type="evidence" value="ECO:0007669"/>
    <property type="project" value="InterPro"/>
</dbReference>